<evidence type="ECO:0000256" key="1">
    <source>
        <dbReference type="SAM" id="Phobius"/>
    </source>
</evidence>
<reference evidence="2" key="1">
    <citation type="submission" date="2013-12" db="EMBL/GenBank/DDBJ databases">
        <title>A Varibaculum cambriense genome reconstructed from a premature infant gut community with otherwise low bacterial novelty that shifts toward anaerobic metabolism during the third week of life.</title>
        <authorList>
            <person name="Brown C.T."/>
            <person name="Sharon I."/>
            <person name="Thomas B.C."/>
            <person name="Castelle C.J."/>
            <person name="Morowitz M.J."/>
            <person name="Banfield J.F."/>
        </authorList>
    </citation>
    <scope>NUCLEOTIDE SEQUENCE</scope>
</reference>
<dbReference type="EMBL" id="AZMM01004226">
    <property type="protein sequence ID" value="ETJ41829.1"/>
    <property type="molecule type" value="Genomic_DNA"/>
</dbReference>
<accession>W1YKX6</accession>
<dbReference type="AlphaFoldDB" id="W1YKX6"/>
<organism evidence="2">
    <name type="scientific">human gut metagenome</name>
    <dbReference type="NCBI Taxonomy" id="408170"/>
    <lineage>
        <taxon>unclassified sequences</taxon>
        <taxon>metagenomes</taxon>
        <taxon>organismal metagenomes</taxon>
    </lineage>
</organism>
<feature type="transmembrane region" description="Helical" evidence="1">
    <location>
        <begin position="13"/>
        <end position="35"/>
    </location>
</feature>
<evidence type="ECO:0000313" key="2">
    <source>
        <dbReference type="EMBL" id="ETJ41829.1"/>
    </source>
</evidence>
<keyword evidence="1" id="KW-0812">Transmembrane</keyword>
<name>W1YKX6_9ZZZZ</name>
<proteinExistence type="predicted"/>
<comment type="caution">
    <text evidence="2">The sequence shown here is derived from an EMBL/GenBank/DDBJ whole genome shotgun (WGS) entry which is preliminary data.</text>
</comment>
<protein>
    <submittedName>
        <fullName evidence="2">ABC-2 type transporter</fullName>
    </submittedName>
</protein>
<keyword evidence="1" id="KW-1133">Transmembrane helix</keyword>
<feature type="non-terminal residue" evidence="2">
    <location>
        <position position="1"/>
    </location>
</feature>
<keyword evidence="1" id="KW-0472">Membrane</keyword>
<gene>
    <name evidence="2" type="ORF">Q604_UNBC04226G0001</name>
</gene>
<sequence>RRIYLEGAGLTDIWFNFIPMIILTIVTMSMAGWLFRNRVG</sequence>